<sequence length="118" mass="13538">MQIQMQCDATMIHFTARYKGEEDEEDDEDPRWGPVSERSIIERGLLVLLDRLESQAKKREKLIWGGGEERTGDMGSLKGRSCHYGIQASRNCTIDRLPVLKRCQPIGFNKNQTSTIIR</sequence>
<reference evidence="1 2" key="1">
    <citation type="submission" date="2017-12" db="EMBL/GenBank/DDBJ databases">
        <title>Comparative genomics of Botrytis spp.</title>
        <authorList>
            <person name="Valero-Jimenez C.A."/>
            <person name="Tapia P."/>
            <person name="Veloso J."/>
            <person name="Silva-Moreno E."/>
            <person name="Staats M."/>
            <person name="Valdes J.H."/>
            <person name="Van Kan J.A.L."/>
        </authorList>
    </citation>
    <scope>NUCLEOTIDE SEQUENCE [LARGE SCALE GENOMIC DNA]</scope>
    <source>
        <strain evidence="1 2">Bh0001</strain>
    </source>
</reference>
<keyword evidence="2" id="KW-1185">Reference proteome</keyword>
<name>A0A4Z1GZ04_9HELO</name>
<evidence type="ECO:0000313" key="2">
    <source>
        <dbReference type="Proteomes" id="UP000297814"/>
    </source>
</evidence>
<accession>A0A4Z1GZ04</accession>
<proteinExistence type="predicted"/>
<dbReference type="Proteomes" id="UP000297814">
    <property type="component" value="Unassembled WGS sequence"/>
</dbReference>
<organism evidence="1 2">
    <name type="scientific">Botrytis hyacinthi</name>
    <dbReference type="NCBI Taxonomy" id="278943"/>
    <lineage>
        <taxon>Eukaryota</taxon>
        <taxon>Fungi</taxon>
        <taxon>Dikarya</taxon>
        <taxon>Ascomycota</taxon>
        <taxon>Pezizomycotina</taxon>
        <taxon>Leotiomycetes</taxon>
        <taxon>Helotiales</taxon>
        <taxon>Sclerotiniaceae</taxon>
        <taxon>Botrytis</taxon>
    </lineage>
</organism>
<evidence type="ECO:0000313" key="1">
    <source>
        <dbReference type="EMBL" id="TGO40441.1"/>
    </source>
</evidence>
<dbReference type="EMBL" id="PQXK01000037">
    <property type="protein sequence ID" value="TGO40441.1"/>
    <property type="molecule type" value="Genomic_DNA"/>
</dbReference>
<gene>
    <name evidence="1" type="ORF">BHYA_0037g00400</name>
</gene>
<dbReference type="AlphaFoldDB" id="A0A4Z1GZ04"/>
<protein>
    <submittedName>
        <fullName evidence="1">Uncharacterized protein</fullName>
    </submittedName>
</protein>
<comment type="caution">
    <text evidence="1">The sequence shown here is derived from an EMBL/GenBank/DDBJ whole genome shotgun (WGS) entry which is preliminary data.</text>
</comment>